<sequence length="365" mass="37034">MNHSARTDVVDSGPLPSVRRPALRIGAFSMAFRARPLLLVIVAALVLALVFVVGLGLGAFRLSPAEVMEVLLGGGHPADRLAVLELRLPRAVAAVLVGAALGLSGAIIQTVARNPLASPDILGVTWGAGAAVTAAIVLGGTSGGILATTGLPGVALAGGLLAGLAVFGLTYRDGLDSLRLLLVGVGVMAIASSATVWLLSAGDVNDAGRALIWLTGSLNGRGWNDVVPLAITLAILVPPTLIGSRTLGALQFDDDTVHAIGVRVTPARGVLLLAAVIFAAVATAVAGPIQFVALCAPQIALRLARMPRPPLVLSMLLAAVLVLAADLISRAAFGTAELPVGIVTAVLGAPYLIYLITRRRRGDTV</sequence>
<dbReference type="InterPro" id="IPR037294">
    <property type="entry name" value="ABC_BtuC-like"/>
</dbReference>
<dbReference type="EMBL" id="SMFR01000003">
    <property type="protein sequence ID" value="TCJ94948.1"/>
    <property type="molecule type" value="Genomic_DNA"/>
</dbReference>
<feature type="transmembrane region" description="Helical" evidence="8">
    <location>
        <begin position="178"/>
        <end position="199"/>
    </location>
</feature>
<name>A0A4R1FRJ3_9NOCA</name>
<evidence type="ECO:0000256" key="4">
    <source>
        <dbReference type="ARBA" id="ARBA00022475"/>
    </source>
</evidence>
<dbReference type="GO" id="GO:0033214">
    <property type="term" value="P:siderophore-iron import into cell"/>
    <property type="evidence" value="ECO:0007669"/>
    <property type="project" value="TreeGrafter"/>
</dbReference>
<feature type="transmembrane region" description="Helical" evidence="8">
    <location>
        <begin position="91"/>
        <end position="112"/>
    </location>
</feature>
<dbReference type="GO" id="GO:0022857">
    <property type="term" value="F:transmembrane transporter activity"/>
    <property type="evidence" value="ECO:0007669"/>
    <property type="project" value="InterPro"/>
</dbReference>
<keyword evidence="10" id="KW-1185">Reference proteome</keyword>
<dbReference type="SUPFAM" id="SSF81345">
    <property type="entry name" value="ABC transporter involved in vitamin B12 uptake, BtuC"/>
    <property type="match status" value="1"/>
</dbReference>
<dbReference type="Gene3D" id="1.10.3470.10">
    <property type="entry name" value="ABC transporter involved in vitamin B12 uptake, BtuC"/>
    <property type="match status" value="1"/>
</dbReference>
<evidence type="ECO:0000256" key="6">
    <source>
        <dbReference type="ARBA" id="ARBA00022989"/>
    </source>
</evidence>
<dbReference type="AlphaFoldDB" id="A0A4R1FRJ3"/>
<organism evidence="9 10">
    <name type="scientific">Nocardia alba</name>
    <dbReference type="NCBI Taxonomy" id="225051"/>
    <lineage>
        <taxon>Bacteria</taxon>
        <taxon>Bacillati</taxon>
        <taxon>Actinomycetota</taxon>
        <taxon>Actinomycetes</taxon>
        <taxon>Mycobacteriales</taxon>
        <taxon>Nocardiaceae</taxon>
        <taxon>Nocardia</taxon>
    </lineage>
</organism>
<keyword evidence="3" id="KW-0813">Transport</keyword>
<comment type="subcellular location">
    <subcellularLocation>
        <location evidence="1">Cell membrane</location>
        <topology evidence="1">Multi-pass membrane protein</topology>
    </subcellularLocation>
</comment>
<evidence type="ECO:0000256" key="7">
    <source>
        <dbReference type="ARBA" id="ARBA00023136"/>
    </source>
</evidence>
<dbReference type="RefSeq" id="WP_243654965.1">
    <property type="nucleotide sequence ID" value="NZ_SMFR01000003.1"/>
</dbReference>
<feature type="transmembrane region" description="Helical" evidence="8">
    <location>
        <begin position="338"/>
        <end position="357"/>
    </location>
</feature>
<dbReference type="CDD" id="cd06550">
    <property type="entry name" value="TM_ABC_iron-siderophores_like"/>
    <property type="match status" value="1"/>
</dbReference>
<feature type="transmembrane region" description="Helical" evidence="8">
    <location>
        <begin position="124"/>
        <end position="147"/>
    </location>
</feature>
<keyword evidence="6 8" id="KW-1133">Transmembrane helix</keyword>
<feature type="transmembrane region" description="Helical" evidence="8">
    <location>
        <begin position="311"/>
        <end position="332"/>
    </location>
</feature>
<evidence type="ECO:0000256" key="5">
    <source>
        <dbReference type="ARBA" id="ARBA00022692"/>
    </source>
</evidence>
<protein>
    <submittedName>
        <fullName evidence="9">Iron complex transport system permease protein</fullName>
    </submittedName>
</protein>
<dbReference type="InterPro" id="IPR000522">
    <property type="entry name" value="ABC_transptr_permease_BtuC"/>
</dbReference>
<dbReference type="PANTHER" id="PTHR30472:SF24">
    <property type="entry name" value="FERRIC ENTEROBACTIN TRANSPORT SYSTEM PERMEASE PROTEIN FEPG"/>
    <property type="match status" value="1"/>
</dbReference>
<evidence type="ECO:0000256" key="1">
    <source>
        <dbReference type="ARBA" id="ARBA00004651"/>
    </source>
</evidence>
<accession>A0A4R1FRJ3</accession>
<dbReference type="Proteomes" id="UP000294856">
    <property type="component" value="Unassembled WGS sequence"/>
</dbReference>
<keyword evidence="5 8" id="KW-0812">Transmembrane</keyword>
<dbReference type="PANTHER" id="PTHR30472">
    <property type="entry name" value="FERRIC ENTEROBACTIN TRANSPORT SYSTEM PERMEASE PROTEIN"/>
    <property type="match status" value="1"/>
</dbReference>
<dbReference type="Pfam" id="PF01032">
    <property type="entry name" value="FecCD"/>
    <property type="match status" value="1"/>
</dbReference>
<reference evidence="9 10" key="1">
    <citation type="submission" date="2019-03" db="EMBL/GenBank/DDBJ databases">
        <title>Genomic Encyclopedia of Type Strains, Phase IV (KMG-IV): sequencing the most valuable type-strain genomes for metagenomic binning, comparative biology and taxonomic classification.</title>
        <authorList>
            <person name="Goeker M."/>
        </authorList>
    </citation>
    <scope>NUCLEOTIDE SEQUENCE [LARGE SCALE GENOMIC DNA]</scope>
    <source>
        <strain evidence="9 10">DSM 44684</strain>
    </source>
</reference>
<gene>
    <name evidence="9" type="ORF">DFR71_3861</name>
</gene>
<dbReference type="STRING" id="1210063.GCA_001612665_03519"/>
<feature type="transmembrane region" description="Helical" evidence="8">
    <location>
        <begin position="271"/>
        <end position="299"/>
    </location>
</feature>
<evidence type="ECO:0000313" key="9">
    <source>
        <dbReference type="EMBL" id="TCJ94948.1"/>
    </source>
</evidence>
<feature type="transmembrane region" description="Helical" evidence="8">
    <location>
        <begin position="153"/>
        <end position="171"/>
    </location>
</feature>
<comment type="similarity">
    <text evidence="2">Belongs to the binding-protein-dependent transport system permease family. FecCD subfamily.</text>
</comment>
<feature type="transmembrane region" description="Helical" evidence="8">
    <location>
        <begin position="37"/>
        <end position="60"/>
    </location>
</feature>
<keyword evidence="4" id="KW-1003">Cell membrane</keyword>
<evidence type="ECO:0000313" key="10">
    <source>
        <dbReference type="Proteomes" id="UP000294856"/>
    </source>
</evidence>
<dbReference type="GO" id="GO:0005886">
    <property type="term" value="C:plasma membrane"/>
    <property type="evidence" value="ECO:0007669"/>
    <property type="project" value="UniProtKB-SubCell"/>
</dbReference>
<comment type="caution">
    <text evidence="9">The sequence shown here is derived from an EMBL/GenBank/DDBJ whole genome shotgun (WGS) entry which is preliminary data.</text>
</comment>
<evidence type="ECO:0000256" key="8">
    <source>
        <dbReference type="SAM" id="Phobius"/>
    </source>
</evidence>
<proteinExistence type="inferred from homology"/>
<keyword evidence="7 8" id="KW-0472">Membrane</keyword>
<evidence type="ECO:0000256" key="3">
    <source>
        <dbReference type="ARBA" id="ARBA00022448"/>
    </source>
</evidence>
<evidence type="ECO:0000256" key="2">
    <source>
        <dbReference type="ARBA" id="ARBA00007935"/>
    </source>
</evidence>